<evidence type="ECO:0000313" key="3">
    <source>
        <dbReference type="EMBL" id="MFD2541096.1"/>
    </source>
</evidence>
<feature type="domain" description="AraC effector-binding" evidence="2">
    <location>
        <begin position="187"/>
        <end position="344"/>
    </location>
</feature>
<name>A0ABW5JX56_9FLAO</name>
<keyword evidence="1" id="KW-0812">Transmembrane</keyword>
<evidence type="ECO:0000259" key="2">
    <source>
        <dbReference type="SMART" id="SM00871"/>
    </source>
</evidence>
<evidence type="ECO:0000256" key="1">
    <source>
        <dbReference type="SAM" id="Phobius"/>
    </source>
</evidence>
<dbReference type="Gene3D" id="3.20.80.10">
    <property type="entry name" value="Regulatory factor, effector binding domain"/>
    <property type="match status" value="1"/>
</dbReference>
<comment type="caution">
    <text evidence="3">The sequence shown here is derived from an EMBL/GenBank/DDBJ whole genome shotgun (WGS) entry which is preliminary data.</text>
</comment>
<feature type="transmembrane region" description="Helical" evidence="1">
    <location>
        <begin position="6"/>
        <end position="24"/>
    </location>
</feature>
<dbReference type="SUPFAM" id="SSF55136">
    <property type="entry name" value="Probable bacterial effector-binding domain"/>
    <property type="match status" value="1"/>
</dbReference>
<evidence type="ECO:0000313" key="4">
    <source>
        <dbReference type="Proteomes" id="UP001597467"/>
    </source>
</evidence>
<dbReference type="RefSeq" id="WP_379900449.1">
    <property type="nucleotide sequence ID" value="NZ_JBHULM010000004.1"/>
</dbReference>
<organism evidence="3 4">
    <name type="scientific">Lacinutrix gracilariae</name>
    <dbReference type="NCBI Taxonomy" id="1747198"/>
    <lineage>
        <taxon>Bacteria</taxon>
        <taxon>Pseudomonadati</taxon>
        <taxon>Bacteroidota</taxon>
        <taxon>Flavobacteriia</taxon>
        <taxon>Flavobacteriales</taxon>
        <taxon>Flavobacteriaceae</taxon>
        <taxon>Lacinutrix</taxon>
    </lineage>
</organism>
<dbReference type="InterPro" id="IPR010499">
    <property type="entry name" value="AraC_E-bd"/>
</dbReference>
<dbReference type="Pfam" id="PF06445">
    <property type="entry name" value="GyrI-like"/>
    <property type="match status" value="1"/>
</dbReference>
<dbReference type="InterPro" id="IPR023393">
    <property type="entry name" value="START-like_dom_sf"/>
</dbReference>
<reference evidence="4" key="1">
    <citation type="journal article" date="2019" name="Int. J. Syst. Evol. Microbiol.">
        <title>The Global Catalogue of Microorganisms (GCM) 10K type strain sequencing project: providing services to taxonomists for standard genome sequencing and annotation.</title>
        <authorList>
            <consortium name="The Broad Institute Genomics Platform"/>
            <consortium name="The Broad Institute Genome Sequencing Center for Infectious Disease"/>
            <person name="Wu L."/>
            <person name="Ma J."/>
        </authorList>
    </citation>
    <scope>NUCLEOTIDE SEQUENCE [LARGE SCALE GENOMIC DNA]</scope>
    <source>
        <strain evidence="4">KCTC 42808</strain>
    </source>
</reference>
<dbReference type="EMBL" id="JBHULM010000004">
    <property type="protein sequence ID" value="MFD2541096.1"/>
    <property type="molecule type" value="Genomic_DNA"/>
</dbReference>
<dbReference type="InterPro" id="IPR011256">
    <property type="entry name" value="Reg_factor_effector_dom_sf"/>
</dbReference>
<dbReference type="InterPro" id="IPR029442">
    <property type="entry name" value="GyrI-like"/>
</dbReference>
<accession>A0ABW5JX56</accession>
<dbReference type="Proteomes" id="UP001597467">
    <property type="component" value="Unassembled WGS sequence"/>
</dbReference>
<keyword evidence="1" id="KW-0472">Membrane</keyword>
<keyword evidence="1" id="KW-1133">Transmembrane helix</keyword>
<keyword evidence="4" id="KW-1185">Reference proteome</keyword>
<sequence length="344" mass="39032">MKTFKYLLLVILILIIGFFTYVAVQPNKYEVKRTKVINAPAKIIFNHINDLKKWENWGPWHDADSTIVTTYSENTIGVGASSSWTSKDGPGNMKIVNTVPNQTIDLSLQFGEYEPTDIHWILEEAEEETKVTWIMKSDNTPFLFKIFGALSGGMDNMLGPMEEQGLENLAKEVDTQIKNMPKAFTLGEVEEVTLPSQTFIGYLQKTSTDMSPEEMSKLFMEFMPKAGMYIADKLTPESYIPGTFYTKWDEETKEAEFYIGLLLKTETAPAEGMTKIEIPEGKALKIAKFGNYGKGDYEAHTALAKHMQENNIEMNGTSVWELYVNDPTTVKPEEIQTDIYYPIK</sequence>
<dbReference type="CDD" id="cd07818">
    <property type="entry name" value="SRPBCC_1"/>
    <property type="match status" value="1"/>
</dbReference>
<proteinExistence type="predicted"/>
<dbReference type="SMART" id="SM00871">
    <property type="entry name" value="AraC_E_bind"/>
    <property type="match status" value="1"/>
</dbReference>
<dbReference type="Gene3D" id="3.30.530.20">
    <property type="match status" value="1"/>
</dbReference>
<gene>
    <name evidence="3" type="ORF">ACFSSB_02095</name>
</gene>
<protein>
    <submittedName>
        <fullName evidence="3">GyrI-like domain-containing protein</fullName>
    </submittedName>
</protein>
<dbReference type="SUPFAM" id="SSF55961">
    <property type="entry name" value="Bet v1-like"/>
    <property type="match status" value="1"/>
</dbReference>